<dbReference type="InterPro" id="IPR027685">
    <property type="entry name" value="Shroom_fam"/>
</dbReference>
<feature type="region of interest" description="Disordered" evidence="9">
    <location>
        <begin position="301"/>
        <end position="325"/>
    </location>
</feature>
<feature type="region of interest" description="Disordered" evidence="9">
    <location>
        <begin position="171"/>
        <end position="192"/>
    </location>
</feature>
<feature type="region of interest" description="Disordered" evidence="9">
    <location>
        <begin position="865"/>
        <end position="886"/>
    </location>
</feature>
<feature type="region of interest" description="Disordered" evidence="9">
    <location>
        <begin position="1133"/>
        <end position="1183"/>
    </location>
</feature>
<dbReference type="GO" id="GO:0007015">
    <property type="term" value="P:actin filament organization"/>
    <property type="evidence" value="ECO:0007669"/>
    <property type="project" value="TreeGrafter"/>
</dbReference>
<keyword evidence="6" id="KW-0206">Cytoskeleton</keyword>
<accession>A0A8C4UUI9</accession>
<evidence type="ECO:0000256" key="3">
    <source>
        <dbReference type="ARBA" id="ARBA00022490"/>
    </source>
</evidence>
<feature type="region of interest" description="Disordered" evidence="9">
    <location>
        <begin position="584"/>
        <end position="607"/>
    </location>
</feature>
<feature type="region of interest" description="Disordered" evidence="9">
    <location>
        <begin position="657"/>
        <end position="692"/>
    </location>
</feature>
<dbReference type="Ensembl" id="ENSFTIT00000018637.1">
    <property type="protein sequence ID" value="ENSFTIP00000017887.1"/>
    <property type="gene ID" value="ENSFTIG00000011843.1"/>
</dbReference>
<keyword evidence="13" id="KW-1185">Reference proteome</keyword>
<evidence type="ECO:0000313" key="13">
    <source>
        <dbReference type="Proteomes" id="UP000694562"/>
    </source>
</evidence>
<evidence type="ECO:0000256" key="8">
    <source>
        <dbReference type="SAM" id="Coils"/>
    </source>
</evidence>
<feature type="coiled-coil region" evidence="8">
    <location>
        <begin position="1358"/>
        <end position="1385"/>
    </location>
</feature>
<dbReference type="GO" id="GO:0051015">
    <property type="term" value="F:actin filament binding"/>
    <property type="evidence" value="ECO:0007669"/>
    <property type="project" value="InterPro"/>
</dbReference>
<dbReference type="PANTHER" id="PTHR15012">
    <property type="entry name" value="APICAL PROTEIN/SHROOM-RELATED"/>
    <property type="match status" value="1"/>
</dbReference>
<dbReference type="OrthoDB" id="10063560at2759"/>
<keyword evidence="4" id="KW-0493">Microtubule</keyword>
<dbReference type="OMA" id="YMTENQL"/>
<dbReference type="PANTHER" id="PTHR15012:SF37">
    <property type="entry name" value="PROTEIN SHROOM1"/>
    <property type="match status" value="1"/>
</dbReference>
<feature type="domain" description="ASD1" evidence="10">
    <location>
        <begin position="631"/>
        <end position="737"/>
    </location>
</feature>
<feature type="region of interest" description="Disordered" evidence="9">
    <location>
        <begin position="549"/>
        <end position="570"/>
    </location>
</feature>
<proteinExistence type="inferred from homology"/>
<evidence type="ECO:0000256" key="2">
    <source>
        <dbReference type="ARBA" id="ARBA00006469"/>
    </source>
</evidence>
<keyword evidence="8" id="KW-0175">Coiled coil</keyword>
<evidence type="ECO:0008006" key="14">
    <source>
        <dbReference type="Google" id="ProtNLM"/>
    </source>
</evidence>
<dbReference type="InterPro" id="IPR014799">
    <property type="entry name" value="ASD2_dom"/>
</dbReference>
<feature type="compositionally biased region" description="Polar residues" evidence="9">
    <location>
        <begin position="828"/>
        <end position="839"/>
    </location>
</feature>
<evidence type="ECO:0000256" key="5">
    <source>
        <dbReference type="ARBA" id="ARBA00023203"/>
    </source>
</evidence>
<feature type="region of interest" description="Disordered" evidence="9">
    <location>
        <begin position="906"/>
        <end position="930"/>
    </location>
</feature>
<organism evidence="12 13">
    <name type="scientific">Falco tinnunculus</name>
    <name type="common">Common kestrel</name>
    <dbReference type="NCBI Taxonomy" id="100819"/>
    <lineage>
        <taxon>Eukaryota</taxon>
        <taxon>Metazoa</taxon>
        <taxon>Chordata</taxon>
        <taxon>Craniata</taxon>
        <taxon>Vertebrata</taxon>
        <taxon>Euteleostomi</taxon>
        <taxon>Archelosauria</taxon>
        <taxon>Archosauria</taxon>
        <taxon>Dinosauria</taxon>
        <taxon>Saurischia</taxon>
        <taxon>Theropoda</taxon>
        <taxon>Coelurosauria</taxon>
        <taxon>Aves</taxon>
        <taxon>Neognathae</taxon>
        <taxon>Neoaves</taxon>
        <taxon>Telluraves</taxon>
        <taxon>Australaves</taxon>
        <taxon>Falconiformes</taxon>
        <taxon>Falconidae</taxon>
        <taxon>Falco</taxon>
    </lineage>
</organism>
<dbReference type="GO" id="GO:0043296">
    <property type="term" value="C:apical junction complex"/>
    <property type="evidence" value="ECO:0007669"/>
    <property type="project" value="TreeGrafter"/>
</dbReference>
<keyword evidence="5 7" id="KW-0009">Actin-binding</keyword>
<dbReference type="PROSITE" id="PS51306">
    <property type="entry name" value="ASD1"/>
    <property type="match status" value="1"/>
</dbReference>
<dbReference type="Proteomes" id="UP000694562">
    <property type="component" value="Unplaced"/>
</dbReference>
<dbReference type="Pfam" id="PF08687">
    <property type="entry name" value="ASD2"/>
    <property type="match status" value="1"/>
</dbReference>
<dbReference type="GO" id="GO:0005912">
    <property type="term" value="C:adherens junction"/>
    <property type="evidence" value="ECO:0007669"/>
    <property type="project" value="TreeGrafter"/>
</dbReference>
<dbReference type="GO" id="GO:0005874">
    <property type="term" value="C:microtubule"/>
    <property type="evidence" value="ECO:0007669"/>
    <property type="project" value="UniProtKB-KW"/>
</dbReference>
<dbReference type="Pfam" id="PF08688">
    <property type="entry name" value="ASD1"/>
    <property type="match status" value="1"/>
</dbReference>
<reference evidence="12" key="2">
    <citation type="submission" date="2025-09" db="UniProtKB">
        <authorList>
            <consortium name="Ensembl"/>
        </authorList>
    </citation>
    <scope>IDENTIFICATION</scope>
</reference>
<reference evidence="12" key="1">
    <citation type="submission" date="2025-08" db="UniProtKB">
        <authorList>
            <consortium name="Ensembl"/>
        </authorList>
    </citation>
    <scope>IDENTIFICATION</scope>
</reference>
<keyword evidence="3" id="KW-0963">Cytoplasm</keyword>
<dbReference type="Gene3D" id="6.10.250.3120">
    <property type="match status" value="1"/>
</dbReference>
<feature type="coiled-coil region" evidence="8">
    <location>
        <begin position="1304"/>
        <end position="1334"/>
    </location>
</feature>
<evidence type="ECO:0000256" key="4">
    <source>
        <dbReference type="ARBA" id="ARBA00022701"/>
    </source>
</evidence>
<evidence type="ECO:0000256" key="7">
    <source>
        <dbReference type="PROSITE-ProRule" id="PRU00637"/>
    </source>
</evidence>
<evidence type="ECO:0000259" key="11">
    <source>
        <dbReference type="PROSITE" id="PS51307"/>
    </source>
</evidence>
<name>A0A8C4UUI9_FALTI</name>
<dbReference type="InterPro" id="IPR014800">
    <property type="entry name" value="ASD1_dom"/>
</dbReference>
<evidence type="ECO:0000256" key="1">
    <source>
        <dbReference type="ARBA" id="ARBA00004245"/>
    </source>
</evidence>
<feature type="region of interest" description="Disordered" evidence="9">
    <location>
        <begin position="800"/>
        <end position="839"/>
    </location>
</feature>
<feature type="domain" description="ASD2" evidence="11">
    <location>
        <begin position="1084"/>
        <end position="1387"/>
    </location>
</feature>
<feature type="compositionally biased region" description="Polar residues" evidence="9">
    <location>
        <begin position="1052"/>
        <end position="1061"/>
    </location>
</feature>
<evidence type="ECO:0000259" key="10">
    <source>
        <dbReference type="PROSITE" id="PS51306"/>
    </source>
</evidence>
<comment type="similarity">
    <text evidence="2">Belongs to the shroom family.</text>
</comment>
<dbReference type="PROSITE" id="PS51307">
    <property type="entry name" value="ASD2"/>
    <property type="match status" value="1"/>
</dbReference>
<evidence type="ECO:0000313" key="12">
    <source>
        <dbReference type="Ensembl" id="ENSFTIP00000017887.1"/>
    </source>
</evidence>
<evidence type="ECO:0000256" key="9">
    <source>
        <dbReference type="SAM" id="MobiDB-lite"/>
    </source>
</evidence>
<comment type="subcellular location">
    <subcellularLocation>
        <location evidence="1">Cytoplasm</location>
        <location evidence="1">Cytoskeleton</location>
    </subcellularLocation>
</comment>
<evidence type="ECO:0000256" key="6">
    <source>
        <dbReference type="ARBA" id="ARBA00023212"/>
    </source>
</evidence>
<dbReference type="GO" id="GO:0016324">
    <property type="term" value="C:apical plasma membrane"/>
    <property type="evidence" value="ECO:0007669"/>
    <property type="project" value="TreeGrafter"/>
</dbReference>
<feature type="region of interest" description="Disordered" evidence="9">
    <location>
        <begin position="1052"/>
        <end position="1076"/>
    </location>
</feature>
<feature type="compositionally biased region" description="Basic and acidic residues" evidence="9">
    <location>
        <begin position="1133"/>
        <end position="1168"/>
    </location>
</feature>
<dbReference type="GO" id="GO:0030864">
    <property type="term" value="C:cortical actin cytoskeleton"/>
    <property type="evidence" value="ECO:0007669"/>
    <property type="project" value="TreeGrafter"/>
</dbReference>
<sequence>MASSGNEIERWAHRQSGRLGELIEPVTSPENGSGLSPVKLMGSVDHLLHLPGRVDSAYSSFSGGSNVPEYSTLLRSSENWCLPPEQVPYMDSEYVRGIYNLSAENSDLRCLHPYKAPDLSIHKKSHSTGLTECCGSTPTRGTLNQGPLALVAPPPSPPTRLDSYKVTRHLENSRGRHNSGSHGEYGVKDNQLTDREVPWSQHRDELTEQDTAAARGKSLENKGLSTDSANEVSISKIQGLKVEENGEWRPSQPIKRSNPHIFSRPSSFIFQEYLKTDSVSNVPKILSAYNSDHVYKITEEMNSKSHHPAHTNPNAVNDTQEDKQCPGAVRKPAFRAADLQNAVPEPSQRPGSLPCTQRPLRAELHSDMDQDVFEDSCDLKYMENAPPYIITNASRKLNSCTDENQCYDSEEKIGSHFREPLPNQQAKMQRSLLSCSYNAVEAGHLHGEESDQGNKQCCDKNSQMSFFRPKEDSTSQFLCEVKKEKQANKGSPDLSVALEQEEPPVQKYQAEFQKQCLRKPQDDLAGEQITRQTTPMLYYLSGGKPTNILHHNKPTQYQGDSRSSPKEFPASGCSASAQCLEIQRESEQVQRTSHHHQGSADDLLPKTDDLVLGSPASFMDESFKNDYREKLKVAQKKVLRETSFKRKDLQMSLPVRLRQKPSKRPSIEHLRSFSLSSANEDAKPVPSSPSHLECLQSFSRDEEIKRPQAARIGARKRVTKEQKKLCYSEPEKLNQLADKEVSWSQVRAEITEQDTVAARRKTLENRGRAIPSSGISRTELKQIQHTALIEYMERKINQRPGSSQHLPLHKPPLQKRLSHPRWPPGKISNPNGSRKTQNNDIFCKEKSPDVFSPLALVPPLSVGSRCHPSPAAGGTAALRQDLSPSKARGSCTSRCVSAECLPRAGAPASGRARERSKSTPPSTQDTARCAAGAAVPARRCESCLGTPSFCDPEKDGCENHEYRDSDITGRARCQDAKELTPETPIPVPRRGSKEDAQVEEECRTKSLSGHALVKHPDQEPAASPERVAYCHGAVAQPHQGDKNTAKGLTAKETSVHNSQSDFLPEGETNLPQRRLQSPEDQRYEELAMEIIAKDNSLVDVLIPHPLRKTALDLIEGLFPVDVSMLDKWHRKKGDIQHVQENDRKSSRDATEEHPESEQGAKQWSEDPASKGNKVLNRSRGSTDNLDDITSKKFTCNRLEALSEELHRQSRRLLLELISSLRSKLQTLWEERELVLSEARECTERGEELEATVRDVCKPNEFERYMMFIGDLEKVVSLLLCLSSRLARVQNAMRRIDGNTDAEEKQSLNERHKLLSRQREDAKDLKENLDRRERVVSGILAKYLTEQQLQDYRRFVQVKTSLLIEQKDLEEQIKFFKEQLENLEKSIPL</sequence>
<protein>
    <recommendedName>
        <fullName evidence="14">Protein Shroom1</fullName>
    </recommendedName>
</protein>